<feature type="compositionally biased region" description="Polar residues" evidence="7">
    <location>
        <begin position="60"/>
        <end position="76"/>
    </location>
</feature>
<dbReference type="InterPro" id="IPR031303">
    <property type="entry name" value="C5_meth_CS"/>
</dbReference>
<dbReference type="Gene3D" id="3.90.120.10">
    <property type="entry name" value="DNA Methylase, subunit A, domain 2"/>
    <property type="match status" value="2"/>
</dbReference>
<feature type="compositionally biased region" description="Basic and acidic residues" evidence="7">
    <location>
        <begin position="954"/>
        <end position="979"/>
    </location>
</feature>
<feature type="region of interest" description="Disordered" evidence="7">
    <location>
        <begin position="38"/>
        <end position="119"/>
    </location>
</feature>
<dbReference type="PANTHER" id="PTHR46098:SF1">
    <property type="entry name" value="TRNA (CYTOSINE(38)-C(5))-METHYLTRANSFERASE"/>
    <property type="match status" value="1"/>
</dbReference>
<feature type="compositionally biased region" description="Basic and acidic residues" evidence="7">
    <location>
        <begin position="101"/>
        <end position="112"/>
    </location>
</feature>
<keyword evidence="2 8" id="KW-0808">Transferase</keyword>
<evidence type="ECO:0000256" key="4">
    <source>
        <dbReference type="ARBA" id="ARBA00039081"/>
    </source>
</evidence>
<dbReference type="Gene3D" id="3.40.50.150">
    <property type="entry name" value="Vaccinia Virus protein VP39"/>
    <property type="match status" value="1"/>
</dbReference>
<feature type="compositionally biased region" description="Polar residues" evidence="7">
    <location>
        <begin position="310"/>
        <end position="333"/>
    </location>
</feature>
<feature type="compositionally biased region" description="Basic and acidic residues" evidence="7">
    <location>
        <begin position="46"/>
        <end position="56"/>
    </location>
</feature>
<dbReference type="SUPFAM" id="SSF53335">
    <property type="entry name" value="S-adenosyl-L-methionine-dependent methyltransferases"/>
    <property type="match status" value="2"/>
</dbReference>
<feature type="compositionally biased region" description="Basic and acidic residues" evidence="7">
    <location>
        <begin position="636"/>
        <end position="653"/>
    </location>
</feature>
<feature type="region of interest" description="Disordered" evidence="7">
    <location>
        <begin position="399"/>
        <end position="423"/>
    </location>
</feature>
<dbReference type="InterPro" id="IPR001525">
    <property type="entry name" value="C5_MeTfrase"/>
</dbReference>
<feature type="compositionally biased region" description="Basic and acidic residues" evidence="7">
    <location>
        <begin position="987"/>
        <end position="1010"/>
    </location>
</feature>
<feature type="region of interest" description="Disordered" evidence="7">
    <location>
        <begin position="907"/>
        <end position="1058"/>
    </location>
</feature>
<feature type="region of interest" description="Disordered" evidence="7">
    <location>
        <begin position="571"/>
        <end position="665"/>
    </location>
</feature>
<feature type="compositionally biased region" description="Low complexity" evidence="7">
    <location>
        <begin position="274"/>
        <end position="285"/>
    </location>
</feature>
<dbReference type="Pfam" id="PF00145">
    <property type="entry name" value="DNA_methylase"/>
    <property type="match status" value="2"/>
</dbReference>
<evidence type="ECO:0000313" key="8">
    <source>
        <dbReference type="EMBL" id="CEL73154.1"/>
    </source>
</evidence>
<dbReference type="EC" id="2.1.1.204" evidence="4"/>
<feature type="compositionally biased region" description="Polar residues" evidence="7">
    <location>
        <begin position="289"/>
        <end position="299"/>
    </location>
</feature>
<feature type="compositionally biased region" description="Pro residues" evidence="7">
    <location>
        <begin position="405"/>
        <end position="414"/>
    </location>
</feature>
<accession>A0A0F7USX7</accession>
<keyword evidence="3" id="KW-0949">S-adenosyl-L-methionine</keyword>
<evidence type="ECO:0000256" key="1">
    <source>
        <dbReference type="ARBA" id="ARBA00022603"/>
    </source>
</evidence>
<evidence type="ECO:0000256" key="5">
    <source>
        <dbReference type="ARBA" id="ARBA00039681"/>
    </source>
</evidence>
<dbReference type="PANTHER" id="PTHR46098">
    <property type="entry name" value="TRNA (CYTOSINE(38)-C(5))-METHYLTRANSFERASE"/>
    <property type="match status" value="1"/>
</dbReference>
<reference evidence="8" key="1">
    <citation type="journal article" date="2015" name="PLoS ONE">
        <title>Comprehensive Evaluation of Toxoplasma gondii VEG and Neospora caninum LIV Genomes with Tachyzoite Stage Transcriptome and Proteome Defines Novel Transcript Features.</title>
        <authorList>
            <person name="Ramaprasad A."/>
            <person name="Mourier T."/>
            <person name="Naeem R."/>
            <person name="Malas T.B."/>
            <person name="Moussa E."/>
            <person name="Panigrahi A."/>
            <person name="Vermont S.J."/>
            <person name="Otto T.D."/>
            <person name="Wastling J."/>
            <person name="Pain A."/>
        </authorList>
    </citation>
    <scope>NUCLEOTIDE SEQUENCE</scope>
    <source>
        <strain evidence="8">VEG</strain>
    </source>
</reference>
<evidence type="ECO:0000256" key="6">
    <source>
        <dbReference type="ARBA" id="ARBA00042810"/>
    </source>
</evidence>
<dbReference type="EMBL" id="LN714495">
    <property type="protein sequence ID" value="CEL73154.1"/>
    <property type="molecule type" value="Genomic_DNA"/>
</dbReference>
<dbReference type="InterPro" id="IPR050750">
    <property type="entry name" value="C5-MTase"/>
</dbReference>
<organism evidence="8">
    <name type="scientific">Toxoplasma gondii (strain ATCC 50861 / VEG)</name>
    <dbReference type="NCBI Taxonomy" id="432359"/>
    <lineage>
        <taxon>Eukaryota</taxon>
        <taxon>Sar</taxon>
        <taxon>Alveolata</taxon>
        <taxon>Apicomplexa</taxon>
        <taxon>Conoidasida</taxon>
        <taxon>Coccidia</taxon>
        <taxon>Eucoccidiorida</taxon>
        <taxon>Eimeriorina</taxon>
        <taxon>Sarcocystidae</taxon>
        <taxon>Toxoplasma</taxon>
    </lineage>
</organism>
<dbReference type="PROSITE" id="PS00095">
    <property type="entry name" value="C5_MTASE_2"/>
    <property type="match status" value="1"/>
</dbReference>
<dbReference type="GO" id="GO:0032259">
    <property type="term" value="P:methylation"/>
    <property type="evidence" value="ECO:0007669"/>
    <property type="project" value="UniProtKB-KW"/>
</dbReference>
<feature type="compositionally biased region" description="Basic and acidic residues" evidence="7">
    <location>
        <begin position="77"/>
        <end position="93"/>
    </location>
</feature>
<dbReference type="AlphaFoldDB" id="A0A0F7USX7"/>
<keyword evidence="1 8" id="KW-0489">Methyltransferase</keyword>
<proteinExistence type="predicted"/>
<feature type="compositionally biased region" description="Basic and acidic residues" evidence="7">
    <location>
        <begin position="929"/>
        <end position="941"/>
    </location>
</feature>
<feature type="compositionally biased region" description="Low complexity" evidence="7">
    <location>
        <begin position="358"/>
        <end position="367"/>
    </location>
</feature>
<dbReference type="InterPro" id="IPR029063">
    <property type="entry name" value="SAM-dependent_MTases_sf"/>
</dbReference>
<feature type="compositionally biased region" description="Low complexity" evidence="7">
    <location>
        <begin position="254"/>
        <end position="266"/>
    </location>
</feature>
<gene>
    <name evidence="8" type="ORF">BN1205_103475</name>
</gene>
<dbReference type="GO" id="GO:0008168">
    <property type="term" value="F:methyltransferase activity"/>
    <property type="evidence" value="ECO:0007669"/>
    <property type="project" value="UniProtKB-KW"/>
</dbReference>
<protein>
    <recommendedName>
        <fullName evidence="5">tRNA (cytosine(38)-C(5))-methyltransferase</fullName>
        <ecNumber evidence="4">2.1.1.204</ecNumber>
    </recommendedName>
    <alternativeName>
        <fullName evidence="6">DNA (cytosine-5)-methyltransferase-like protein 2</fullName>
    </alternativeName>
</protein>
<sequence>MTLKALILYSGIGGMHCGLYHARLLRRLRMRGISPFPPLPCGEDGPEAHSEGELPRRTSRQIADSAQPASDGAATTRQEKRGGLESENLRFDFQESACDAGEDRRQEAKEISQEEDDDEKLVEALKGISRDGDSVCIHPIVSEFIRLPPSRTEPWPSSSMQPALWSSPERKAEQKKRTGTRPTSAQGEGQDPENGEQARPDEKELTNQKKTQGEVKRGNADTKGKQEVAEGSLRSPVIPESPVLEAGEKLKSCPPTEEPTTATAAPSPRERGNSPGDSPSLLSDPETPNPNVGTVQEPTRSAAETAHAVSPSSANAMTPSGGVSPQFPTSPSEPSRAADPTRPSEESPSLSFRPDKVPASSASKHSPSPRFRFLPFEVVGVIDVNPTAMDVYRQNLLPCSTSPSPRRPSSPPQSFPSSRLPSASAPLTSTKSIDSFPASFYGAFHADIWLVSPPCQPFTRIGLQKGNADRRNVSFLYLLDVLCQLPHAQRPKYILLENVVRFEVSDTFDCLVHALECVCGYEVNVFHLNPLHFGIPNCRSRCFVTAKKSESPQRSDARALRPTLAWRRWQGRLSRPAEPTKKEGKAVGREGGREADGGEEQRAQNEGVSGDDGSTLRAKRRGIWTLLKPQRRQRHREKETDKNGRKEEIDEKQRKKTQAVSTSGPSCLDCWNCERCVRRQKRQKAGKETRAVLKHIPGVYASPAFYCCPIRPLEDFLDARFPPKAPFVQTEQPVTSPCLTDLRAPPLPGAQEPRVTPRRQASGRRETKDEDEVQSSNCDEHWEDISLVQDASSSTPRMQDMRAVDAVQSSLHAAASVYSALGFVPGTKPGMWRRQTAALILSQQQKERIWFSVDLVRRCDRRSSCFTRSYGRTGHAQYGSLLVLDEDLALEQRWAAFARKLHAKQGGIADGEGDVGEGERTQVEEAEAKDEGSNSRGDRCKTRTCADAGSARSARREMSPNLVKTEKNGDRSGDGKEVGDGSAESQKAGKGEKQEGKEDQGTQSRFRDPEGFELADETEKERRSNRTNRGKTSDEAVCSGGGENPLVLGGKEREKTTTEKRMGKKLARLFQRPFCSLPFVFLARASVSSFLPPKKRNKGWELHDILPPETLVRFFSPNEMLALHGFPPSFSFPEADEPRAWPAQRRMVGNSLNVHLVGMLIDFLVEDRDWN</sequence>
<evidence type="ECO:0000256" key="2">
    <source>
        <dbReference type="ARBA" id="ARBA00022679"/>
    </source>
</evidence>
<evidence type="ECO:0000256" key="7">
    <source>
        <dbReference type="SAM" id="MobiDB-lite"/>
    </source>
</evidence>
<feature type="region of interest" description="Disordered" evidence="7">
    <location>
        <begin position="737"/>
        <end position="778"/>
    </location>
</feature>
<feature type="compositionally biased region" description="Basic and acidic residues" evidence="7">
    <location>
        <begin position="578"/>
        <end position="603"/>
    </location>
</feature>
<evidence type="ECO:0000256" key="3">
    <source>
        <dbReference type="ARBA" id="ARBA00022691"/>
    </source>
</evidence>
<feature type="compositionally biased region" description="Basic and acidic residues" evidence="7">
    <location>
        <begin position="196"/>
        <end position="228"/>
    </location>
</feature>
<name>A0A0F7USX7_TOXGV</name>
<feature type="region of interest" description="Disordered" evidence="7">
    <location>
        <begin position="147"/>
        <end position="367"/>
    </location>
</feature>